<dbReference type="PANTHER" id="PTHR33156:SF48">
    <property type="entry name" value="PROTEIN NUCLEAR FUSION DEFECTIVE 6, MITOCHONDRIAL"/>
    <property type="match status" value="1"/>
</dbReference>
<dbReference type="OrthoDB" id="736963at2759"/>
<dbReference type="InterPro" id="IPR043459">
    <property type="entry name" value="NFD6/NOXY2-like"/>
</dbReference>
<reference evidence="1" key="1">
    <citation type="submission" date="2020-07" db="EMBL/GenBank/DDBJ databases">
        <title>Ethylene signaling mediates host invasion by parasitic plants.</title>
        <authorList>
            <person name="Yoshida S."/>
        </authorList>
    </citation>
    <scope>NUCLEOTIDE SEQUENCE</scope>
    <source>
        <strain evidence="1">Okayama</strain>
    </source>
</reference>
<dbReference type="Proteomes" id="UP000653305">
    <property type="component" value="Unassembled WGS sequence"/>
</dbReference>
<organism evidence="1 2">
    <name type="scientific">Phtheirospermum japonicum</name>
    <dbReference type="NCBI Taxonomy" id="374723"/>
    <lineage>
        <taxon>Eukaryota</taxon>
        <taxon>Viridiplantae</taxon>
        <taxon>Streptophyta</taxon>
        <taxon>Embryophyta</taxon>
        <taxon>Tracheophyta</taxon>
        <taxon>Spermatophyta</taxon>
        <taxon>Magnoliopsida</taxon>
        <taxon>eudicotyledons</taxon>
        <taxon>Gunneridae</taxon>
        <taxon>Pentapetalae</taxon>
        <taxon>asterids</taxon>
        <taxon>lamiids</taxon>
        <taxon>Lamiales</taxon>
        <taxon>Orobanchaceae</taxon>
        <taxon>Orobanchaceae incertae sedis</taxon>
        <taxon>Phtheirospermum</taxon>
    </lineage>
</organism>
<dbReference type="GO" id="GO:0005739">
    <property type="term" value="C:mitochondrion"/>
    <property type="evidence" value="ECO:0007669"/>
    <property type="project" value="TreeGrafter"/>
</dbReference>
<sequence length="149" mass="16549">MVIAAASTAARSVFRSSAVRNAATKIASEAKSARSSPFRLPSRTPLLAHRVFRSPVELSACLESMQPFHTVTASALMTSMLTASRCGFAWLPEGKKLTFSGFTFVIPESLPMDLWKEEIMRQFDAQFEKIELFPSDSKELRTRLVTTDD</sequence>
<name>A0A830BLS8_9LAMI</name>
<evidence type="ECO:0000313" key="1">
    <source>
        <dbReference type="EMBL" id="GFP86439.1"/>
    </source>
</evidence>
<dbReference type="AlphaFoldDB" id="A0A830BLS8"/>
<protein>
    <recommendedName>
        <fullName evidence="3">Protein NUCLEAR FUSION DEFECTIVE 6, chloroplastic/mitochondrial-like</fullName>
    </recommendedName>
</protein>
<evidence type="ECO:0008006" key="3">
    <source>
        <dbReference type="Google" id="ProtNLM"/>
    </source>
</evidence>
<proteinExistence type="predicted"/>
<accession>A0A830BLS8</accession>
<dbReference type="PANTHER" id="PTHR33156">
    <property type="entry name" value="OS02G0230000 PROTEIN"/>
    <property type="match status" value="1"/>
</dbReference>
<evidence type="ECO:0000313" key="2">
    <source>
        <dbReference type="Proteomes" id="UP000653305"/>
    </source>
</evidence>
<keyword evidence="2" id="KW-1185">Reference proteome</keyword>
<gene>
    <name evidence="1" type="ORF">PHJA_000787700</name>
</gene>
<dbReference type="EMBL" id="BMAC01000124">
    <property type="protein sequence ID" value="GFP86439.1"/>
    <property type="molecule type" value="Genomic_DNA"/>
</dbReference>
<comment type="caution">
    <text evidence="1">The sequence shown here is derived from an EMBL/GenBank/DDBJ whole genome shotgun (WGS) entry which is preliminary data.</text>
</comment>